<reference evidence="2 3" key="1">
    <citation type="submission" date="2016-10" db="EMBL/GenBank/DDBJ databases">
        <authorList>
            <person name="Cai Z."/>
        </authorList>
    </citation>
    <scope>NUCLEOTIDE SEQUENCE [LARGE SCALE GENOMIC DNA]</scope>
</reference>
<dbReference type="AlphaFoldDB" id="A0A383WCV2"/>
<evidence type="ECO:0000313" key="3">
    <source>
        <dbReference type="Proteomes" id="UP000256970"/>
    </source>
</evidence>
<evidence type="ECO:0000313" key="2">
    <source>
        <dbReference type="EMBL" id="SZX74526.1"/>
    </source>
</evidence>
<dbReference type="EMBL" id="FNXT01001215">
    <property type="protein sequence ID" value="SZX74526.1"/>
    <property type="molecule type" value="Genomic_DNA"/>
</dbReference>
<proteinExistence type="predicted"/>
<evidence type="ECO:0000313" key="1">
    <source>
        <dbReference type="EMBL" id="SZX70205.1"/>
    </source>
</evidence>
<dbReference type="EMBL" id="FNXT01000977">
    <property type="protein sequence ID" value="SZX70205.1"/>
    <property type="molecule type" value="Genomic_DNA"/>
</dbReference>
<sequence length="84" mass="8914">MIGGSMLDLGSSSYSAWGGTVEDELAALKQGMLGPGKAGGLWLRCLRGGRTRLTWSWRSCARRRASEAAAVVSRTGMTGRRLAV</sequence>
<protein>
    <submittedName>
        <fullName evidence="2">Uncharacterized protein</fullName>
    </submittedName>
</protein>
<accession>A0A383WCV2</accession>
<organism evidence="2 3">
    <name type="scientific">Tetradesmus obliquus</name>
    <name type="common">Green alga</name>
    <name type="synonym">Acutodesmus obliquus</name>
    <dbReference type="NCBI Taxonomy" id="3088"/>
    <lineage>
        <taxon>Eukaryota</taxon>
        <taxon>Viridiplantae</taxon>
        <taxon>Chlorophyta</taxon>
        <taxon>core chlorophytes</taxon>
        <taxon>Chlorophyceae</taxon>
        <taxon>CS clade</taxon>
        <taxon>Sphaeropleales</taxon>
        <taxon>Scenedesmaceae</taxon>
        <taxon>Tetradesmus</taxon>
    </lineage>
</organism>
<keyword evidence="3" id="KW-1185">Reference proteome</keyword>
<dbReference type="Proteomes" id="UP000256970">
    <property type="component" value="Unassembled WGS sequence"/>
</dbReference>
<name>A0A383WCV2_TETOB</name>
<gene>
    <name evidence="1" type="ORF">BQ4739_LOCUS10436</name>
    <name evidence="2" type="ORF">BQ4739_LOCUS14790</name>
</gene>